<sequence>MKYILLFLLFSFPFNTPANLFKRNELNYFVIERTAEPFQIEERNNPIKGVVTDIFKAILQESKTQNDYNIVEVPFLRMLKIMKENNQRRWVNYGAKVWSGVQSQRLSKEPLFRVDHKLLTLKGKKFKSIRDLFGKRIVLITGFAYPGIMKYIKGKKIDLLMVNSHASALKALEIGRADAFPEIKLRALYHIKKEKLKLSKFKFHDFSKYVKSYNFHLSYSLGMKESEIRKFDKAIRSLRKKKVLKKIISKYLH</sequence>
<dbReference type="EMBL" id="MAAO01000006">
    <property type="protein sequence ID" value="OUR96231.1"/>
    <property type="molecule type" value="Genomic_DNA"/>
</dbReference>
<proteinExistence type="predicted"/>
<protein>
    <submittedName>
        <fullName evidence="2">Uncharacterized protein</fullName>
    </submittedName>
</protein>
<dbReference type="Gene3D" id="3.40.190.10">
    <property type="entry name" value="Periplasmic binding protein-like II"/>
    <property type="match status" value="2"/>
</dbReference>
<feature type="signal peptide" evidence="1">
    <location>
        <begin position="1"/>
        <end position="18"/>
    </location>
</feature>
<evidence type="ECO:0000313" key="2">
    <source>
        <dbReference type="EMBL" id="OUR96231.1"/>
    </source>
</evidence>
<gene>
    <name evidence="2" type="ORF">A9Q84_07690</name>
</gene>
<dbReference type="AlphaFoldDB" id="A0A1Y5F9Q0"/>
<organism evidence="2 3">
    <name type="scientific">Halobacteriovorax marinus</name>
    <dbReference type="NCBI Taxonomy" id="97084"/>
    <lineage>
        <taxon>Bacteria</taxon>
        <taxon>Pseudomonadati</taxon>
        <taxon>Bdellovibrionota</taxon>
        <taxon>Bacteriovoracia</taxon>
        <taxon>Bacteriovoracales</taxon>
        <taxon>Halobacteriovoraceae</taxon>
        <taxon>Halobacteriovorax</taxon>
    </lineage>
</organism>
<evidence type="ECO:0000256" key="1">
    <source>
        <dbReference type="SAM" id="SignalP"/>
    </source>
</evidence>
<dbReference type="SUPFAM" id="SSF53850">
    <property type="entry name" value="Periplasmic binding protein-like II"/>
    <property type="match status" value="1"/>
</dbReference>
<accession>A0A1Y5F9Q0</accession>
<comment type="caution">
    <text evidence="2">The sequence shown here is derived from an EMBL/GenBank/DDBJ whole genome shotgun (WGS) entry which is preliminary data.</text>
</comment>
<evidence type="ECO:0000313" key="3">
    <source>
        <dbReference type="Proteomes" id="UP000196531"/>
    </source>
</evidence>
<reference evidence="3" key="1">
    <citation type="journal article" date="2017" name="Proc. Natl. Acad. Sci. U.S.A.">
        <title>Simulation of Deepwater Horizon oil plume reveals substrate specialization within a complex community of hydrocarbon-degraders.</title>
        <authorList>
            <person name="Hu P."/>
            <person name="Dubinsky E.A."/>
            <person name="Probst A.J."/>
            <person name="Wang J."/>
            <person name="Sieber C.M.K."/>
            <person name="Tom L.M."/>
            <person name="Gardinali P."/>
            <person name="Banfield J.F."/>
            <person name="Atlas R.M."/>
            <person name="Andersen G.L."/>
        </authorList>
    </citation>
    <scope>NUCLEOTIDE SEQUENCE [LARGE SCALE GENOMIC DNA]</scope>
</reference>
<feature type="chain" id="PRO_5012938272" evidence="1">
    <location>
        <begin position="19"/>
        <end position="253"/>
    </location>
</feature>
<dbReference type="Proteomes" id="UP000196531">
    <property type="component" value="Unassembled WGS sequence"/>
</dbReference>
<name>A0A1Y5F9Q0_9BACT</name>
<keyword evidence="1" id="KW-0732">Signal</keyword>